<evidence type="ECO:0000256" key="1">
    <source>
        <dbReference type="SAM" id="MobiDB-lite"/>
    </source>
</evidence>
<proteinExistence type="predicted"/>
<sequence length="69" mass="7459">MCKEVDDANGSNDELPKMKTELPEPYDPSNKPDENDTLRTPAHSTNLAEKSTAVAQSKGNPIEDLSVSS</sequence>
<gene>
    <name evidence="2" type="ORF">TVAG_353450</name>
</gene>
<reference evidence="2" key="2">
    <citation type="journal article" date="2007" name="Science">
        <title>Draft genome sequence of the sexually transmitted pathogen Trichomonas vaginalis.</title>
        <authorList>
            <person name="Carlton J.M."/>
            <person name="Hirt R.P."/>
            <person name="Silva J.C."/>
            <person name="Delcher A.L."/>
            <person name="Schatz M."/>
            <person name="Zhao Q."/>
            <person name="Wortman J.R."/>
            <person name="Bidwell S.L."/>
            <person name="Alsmark U.C.M."/>
            <person name="Besteiro S."/>
            <person name="Sicheritz-Ponten T."/>
            <person name="Noel C.J."/>
            <person name="Dacks J.B."/>
            <person name="Foster P.G."/>
            <person name="Simillion C."/>
            <person name="Van de Peer Y."/>
            <person name="Miranda-Saavedra D."/>
            <person name="Barton G.J."/>
            <person name="Westrop G.D."/>
            <person name="Mueller S."/>
            <person name="Dessi D."/>
            <person name="Fiori P.L."/>
            <person name="Ren Q."/>
            <person name="Paulsen I."/>
            <person name="Zhang H."/>
            <person name="Bastida-Corcuera F.D."/>
            <person name="Simoes-Barbosa A."/>
            <person name="Brown M.T."/>
            <person name="Hayes R.D."/>
            <person name="Mukherjee M."/>
            <person name="Okumura C.Y."/>
            <person name="Schneider R."/>
            <person name="Smith A.J."/>
            <person name="Vanacova S."/>
            <person name="Villalvazo M."/>
            <person name="Haas B.J."/>
            <person name="Pertea M."/>
            <person name="Feldblyum T.V."/>
            <person name="Utterback T.R."/>
            <person name="Shu C.L."/>
            <person name="Osoegawa K."/>
            <person name="de Jong P.J."/>
            <person name="Hrdy I."/>
            <person name="Horvathova L."/>
            <person name="Zubacova Z."/>
            <person name="Dolezal P."/>
            <person name="Malik S.B."/>
            <person name="Logsdon J.M. Jr."/>
            <person name="Henze K."/>
            <person name="Gupta A."/>
            <person name="Wang C.C."/>
            <person name="Dunne R.L."/>
            <person name="Upcroft J.A."/>
            <person name="Upcroft P."/>
            <person name="White O."/>
            <person name="Salzberg S.L."/>
            <person name="Tang P."/>
            <person name="Chiu C.-H."/>
            <person name="Lee Y.-S."/>
            <person name="Embley T.M."/>
            <person name="Coombs G.H."/>
            <person name="Mottram J.C."/>
            <person name="Tachezy J."/>
            <person name="Fraser-Liggett C.M."/>
            <person name="Johnson P.J."/>
        </authorList>
    </citation>
    <scope>NUCLEOTIDE SEQUENCE [LARGE SCALE GENOMIC DNA]</scope>
    <source>
        <strain evidence="2">G3</strain>
    </source>
</reference>
<feature type="region of interest" description="Disordered" evidence="1">
    <location>
        <begin position="1"/>
        <end position="69"/>
    </location>
</feature>
<dbReference type="KEGG" id="tva:4763775"/>
<dbReference type="VEuPathDB" id="TrichDB:TVAG_353450"/>
<dbReference type="VEuPathDB" id="TrichDB:TVAGG3_0546370"/>
<dbReference type="RefSeq" id="XP_001318127.1">
    <property type="nucleotide sequence ID" value="XM_001318092.1"/>
</dbReference>
<dbReference type="EMBL" id="DS113437">
    <property type="protein sequence ID" value="EAY05904.1"/>
    <property type="molecule type" value="Genomic_DNA"/>
</dbReference>
<protein>
    <submittedName>
        <fullName evidence="2">Uncharacterized protein</fullName>
    </submittedName>
</protein>
<dbReference type="AlphaFoldDB" id="A2EN67"/>
<dbReference type="InParanoid" id="A2EN67"/>
<evidence type="ECO:0000313" key="3">
    <source>
        <dbReference type="Proteomes" id="UP000001542"/>
    </source>
</evidence>
<name>A2EN67_TRIV3</name>
<reference evidence="2" key="1">
    <citation type="submission" date="2006-10" db="EMBL/GenBank/DDBJ databases">
        <authorList>
            <person name="Amadeo P."/>
            <person name="Zhao Q."/>
            <person name="Wortman J."/>
            <person name="Fraser-Liggett C."/>
            <person name="Carlton J."/>
        </authorList>
    </citation>
    <scope>NUCLEOTIDE SEQUENCE</scope>
    <source>
        <strain evidence="2">G3</strain>
    </source>
</reference>
<dbReference type="Proteomes" id="UP000001542">
    <property type="component" value="Unassembled WGS sequence"/>
</dbReference>
<evidence type="ECO:0000313" key="2">
    <source>
        <dbReference type="EMBL" id="EAY05904.1"/>
    </source>
</evidence>
<accession>A2EN67</accession>
<feature type="compositionally biased region" description="Polar residues" evidence="1">
    <location>
        <begin position="42"/>
        <end position="59"/>
    </location>
</feature>
<organism evidence="2 3">
    <name type="scientific">Trichomonas vaginalis (strain ATCC PRA-98 / G3)</name>
    <dbReference type="NCBI Taxonomy" id="412133"/>
    <lineage>
        <taxon>Eukaryota</taxon>
        <taxon>Metamonada</taxon>
        <taxon>Parabasalia</taxon>
        <taxon>Trichomonadida</taxon>
        <taxon>Trichomonadidae</taxon>
        <taxon>Trichomonas</taxon>
    </lineage>
</organism>
<keyword evidence="3" id="KW-1185">Reference proteome</keyword>